<gene>
    <name evidence="1" type="ORF">K443DRAFT_639203</name>
</gene>
<feature type="non-terminal residue" evidence="1">
    <location>
        <position position="1"/>
    </location>
</feature>
<dbReference type="OrthoDB" id="3093625at2759"/>
<organism evidence="1 2">
    <name type="scientific">Laccaria amethystina LaAM-08-1</name>
    <dbReference type="NCBI Taxonomy" id="1095629"/>
    <lineage>
        <taxon>Eukaryota</taxon>
        <taxon>Fungi</taxon>
        <taxon>Dikarya</taxon>
        <taxon>Basidiomycota</taxon>
        <taxon>Agaricomycotina</taxon>
        <taxon>Agaricomycetes</taxon>
        <taxon>Agaricomycetidae</taxon>
        <taxon>Agaricales</taxon>
        <taxon>Agaricineae</taxon>
        <taxon>Hydnangiaceae</taxon>
        <taxon>Laccaria</taxon>
    </lineage>
</organism>
<evidence type="ECO:0000313" key="2">
    <source>
        <dbReference type="Proteomes" id="UP000054477"/>
    </source>
</evidence>
<protein>
    <submittedName>
        <fullName evidence="1">Uncharacterized protein</fullName>
    </submittedName>
</protein>
<keyword evidence="2" id="KW-1185">Reference proteome</keyword>
<accession>A0A0C9XBQ5</accession>
<proteinExistence type="predicted"/>
<dbReference type="Proteomes" id="UP000054477">
    <property type="component" value="Unassembled WGS sequence"/>
</dbReference>
<name>A0A0C9XBQ5_9AGAR</name>
<dbReference type="HOGENOM" id="CLU_1997953_0_0_1"/>
<reference evidence="1 2" key="1">
    <citation type="submission" date="2014-04" db="EMBL/GenBank/DDBJ databases">
        <authorList>
            <consortium name="DOE Joint Genome Institute"/>
            <person name="Kuo A."/>
            <person name="Kohler A."/>
            <person name="Nagy L.G."/>
            <person name="Floudas D."/>
            <person name="Copeland A."/>
            <person name="Barry K.W."/>
            <person name="Cichocki N."/>
            <person name="Veneault-Fourrey C."/>
            <person name="LaButti K."/>
            <person name="Lindquist E.A."/>
            <person name="Lipzen A."/>
            <person name="Lundell T."/>
            <person name="Morin E."/>
            <person name="Murat C."/>
            <person name="Sun H."/>
            <person name="Tunlid A."/>
            <person name="Henrissat B."/>
            <person name="Grigoriev I.V."/>
            <person name="Hibbett D.S."/>
            <person name="Martin F."/>
            <person name="Nordberg H.P."/>
            <person name="Cantor M.N."/>
            <person name="Hua S.X."/>
        </authorList>
    </citation>
    <scope>NUCLEOTIDE SEQUENCE [LARGE SCALE GENOMIC DNA]</scope>
    <source>
        <strain evidence="1 2">LaAM-08-1</strain>
    </source>
</reference>
<sequence>TLRLVLASSVQSGFFPPKWATVDRNQSRTDPHIAGTEPDHLGPVYFGPWDQFKPIQTGFFRTCNYLSFHQLNICLLEVFTSNNGMNKKDENLSELELNSFWYKLHKKNICLRMDFVISFSILNRF</sequence>
<dbReference type="AlphaFoldDB" id="A0A0C9XBQ5"/>
<reference evidence="2" key="2">
    <citation type="submission" date="2015-01" db="EMBL/GenBank/DDBJ databases">
        <title>Evolutionary Origins and Diversification of the Mycorrhizal Mutualists.</title>
        <authorList>
            <consortium name="DOE Joint Genome Institute"/>
            <consortium name="Mycorrhizal Genomics Consortium"/>
            <person name="Kohler A."/>
            <person name="Kuo A."/>
            <person name="Nagy L.G."/>
            <person name="Floudas D."/>
            <person name="Copeland A."/>
            <person name="Barry K.W."/>
            <person name="Cichocki N."/>
            <person name="Veneault-Fourrey C."/>
            <person name="LaButti K."/>
            <person name="Lindquist E.A."/>
            <person name="Lipzen A."/>
            <person name="Lundell T."/>
            <person name="Morin E."/>
            <person name="Murat C."/>
            <person name="Riley R."/>
            <person name="Ohm R."/>
            <person name="Sun H."/>
            <person name="Tunlid A."/>
            <person name="Henrissat B."/>
            <person name="Grigoriev I.V."/>
            <person name="Hibbett D.S."/>
            <person name="Martin F."/>
        </authorList>
    </citation>
    <scope>NUCLEOTIDE SEQUENCE [LARGE SCALE GENOMIC DNA]</scope>
    <source>
        <strain evidence="2">LaAM-08-1</strain>
    </source>
</reference>
<evidence type="ECO:0000313" key="1">
    <source>
        <dbReference type="EMBL" id="KIJ95191.1"/>
    </source>
</evidence>
<dbReference type="EMBL" id="KN838764">
    <property type="protein sequence ID" value="KIJ95191.1"/>
    <property type="molecule type" value="Genomic_DNA"/>
</dbReference>